<evidence type="ECO:0000313" key="1">
    <source>
        <dbReference type="EMBL" id="VEL15659.1"/>
    </source>
</evidence>
<dbReference type="Proteomes" id="UP000784294">
    <property type="component" value="Unassembled WGS sequence"/>
</dbReference>
<comment type="caution">
    <text evidence="1">The sequence shown here is derived from an EMBL/GenBank/DDBJ whole genome shotgun (WGS) entry which is preliminary data.</text>
</comment>
<evidence type="ECO:0000313" key="2">
    <source>
        <dbReference type="Proteomes" id="UP000784294"/>
    </source>
</evidence>
<dbReference type="EMBL" id="CAAALY010025376">
    <property type="protein sequence ID" value="VEL15659.1"/>
    <property type="molecule type" value="Genomic_DNA"/>
</dbReference>
<keyword evidence="2" id="KW-1185">Reference proteome</keyword>
<name>A0A448WMP7_9PLAT</name>
<reference evidence="1" key="1">
    <citation type="submission" date="2018-11" db="EMBL/GenBank/DDBJ databases">
        <authorList>
            <consortium name="Pathogen Informatics"/>
        </authorList>
    </citation>
    <scope>NUCLEOTIDE SEQUENCE</scope>
</reference>
<accession>A0A448WMP7</accession>
<proteinExistence type="predicted"/>
<sequence>MPLLGPPQFLLDRICDPLSNLIPLLLDTVLRLPHALLFRGCISSQPQLLQKSLSPNDTLEFAATKFTRRAASAESGSFGRLPADIESRWCTTVYNLLELMAPIPISTSPPLSSIRIAGSTGTNLENNFRRTCIEISPSISGLMSSMKKLLTSIVGETHFYQLRDIHRLARTMQRIRSVCQSAEMSHIHNAISNRALDCFSFSSSTISESSSSDEDDLQLVDQTLLRVIDKAEYLDSNSLSSSAEKQLTESHSELMQKWLSGLPCCFRDVSPLRLRLPYLTRRDLLSWLWSAHLIIAGPRKPTASAHLPGRALITSCRGIAHWQRLCLRCPDNLAFLLHSSLILEPNLAIHMLQLVHLAVNSTPGIISDIIK</sequence>
<dbReference type="AlphaFoldDB" id="A0A448WMP7"/>
<organism evidence="1 2">
    <name type="scientific">Protopolystoma xenopodis</name>
    <dbReference type="NCBI Taxonomy" id="117903"/>
    <lineage>
        <taxon>Eukaryota</taxon>
        <taxon>Metazoa</taxon>
        <taxon>Spiralia</taxon>
        <taxon>Lophotrochozoa</taxon>
        <taxon>Platyhelminthes</taxon>
        <taxon>Monogenea</taxon>
        <taxon>Polyopisthocotylea</taxon>
        <taxon>Polystomatidea</taxon>
        <taxon>Polystomatidae</taxon>
        <taxon>Protopolystoma</taxon>
    </lineage>
</organism>
<protein>
    <submittedName>
        <fullName evidence="1">Uncharacterized protein</fullName>
    </submittedName>
</protein>
<feature type="non-terminal residue" evidence="1">
    <location>
        <position position="1"/>
    </location>
</feature>
<gene>
    <name evidence="1" type="ORF">PXEA_LOCUS9099</name>
</gene>